<protein>
    <recommendedName>
        <fullName evidence="3">DUF1064 domain-containing protein</fullName>
    </recommendedName>
</protein>
<name>A0A5E4PI50_9COXI</name>
<dbReference type="OrthoDB" id="7562115at2"/>
<sequence length="112" mass="13121">MIRNRKVVTHKFKAKPVVYDGQHFASKLEWQYHTRLELQKKAGEVLFFLRQVPFHLPGGVKYVTDFVVFYADGNVRFIDIKGMETAQFKAKVKMVEALYPVTIEVVKRGDFR</sequence>
<organism evidence="1 2">
    <name type="scientific">Aquicella siphonis</name>
    <dbReference type="NCBI Taxonomy" id="254247"/>
    <lineage>
        <taxon>Bacteria</taxon>
        <taxon>Pseudomonadati</taxon>
        <taxon>Pseudomonadota</taxon>
        <taxon>Gammaproteobacteria</taxon>
        <taxon>Legionellales</taxon>
        <taxon>Coxiellaceae</taxon>
        <taxon>Aquicella</taxon>
    </lineage>
</organism>
<dbReference type="RefSeq" id="WP_148339279.1">
    <property type="nucleotide sequence ID" value="NZ_LR699119.1"/>
</dbReference>
<evidence type="ECO:0008006" key="3">
    <source>
        <dbReference type="Google" id="ProtNLM"/>
    </source>
</evidence>
<dbReference type="EMBL" id="LR699119">
    <property type="protein sequence ID" value="VVC76026.1"/>
    <property type="molecule type" value="Genomic_DNA"/>
</dbReference>
<keyword evidence="2" id="KW-1185">Reference proteome</keyword>
<evidence type="ECO:0000313" key="2">
    <source>
        <dbReference type="Proteomes" id="UP000324194"/>
    </source>
</evidence>
<dbReference type="Proteomes" id="UP000324194">
    <property type="component" value="Chromosome 1"/>
</dbReference>
<gene>
    <name evidence="1" type="ORF">AQUSIP_13270</name>
</gene>
<dbReference type="KEGG" id="asip:AQUSIP_13270"/>
<dbReference type="InterPro" id="IPR009414">
    <property type="entry name" value="DUF1064"/>
</dbReference>
<dbReference type="AlphaFoldDB" id="A0A5E4PI50"/>
<proteinExistence type="predicted"/>
<reference evidence="1 2" key="1">
    <citation type="submission" date="2019-08" db="EMBL/GenBank/DDBJ databases">
        <authorList>
            <person name="Guy L."/>
        </authorList>
    </citation>
    <scope>NUCLEOTIDE SEQUENCE [LARGE SCALE GENOMIC DNA]</scope>
    <source>
        <strain evidence="1 2">SGT-108</strain>
    </source>
</reference>
<dbReference type="Pfam" id="PF06356">
    <property type="entry name" value="DUF1064"/>
    <property type="match status" value="1"/>
</dbReference>
<accession>A0A5E4PI50</accession>
<evidence type="ECO:0000313" key="1">
    <source>
        <dbReference type="EMBL" id="VVC76026.1"/>
    </source>
</evidence>